<sequence>MKLPHTRSLLLSAALLASPLALAQTQDTEAHAEDTISVQFRGTLKDALQEIAEEGGLNVVVIGSLDAPAEVYLNNVSARQALRTVARAHSLQIEEQDGIFTVRSAAAGTAQGSAAAAPVAPVPPTPPVPAVAPPPPTPPVPQSEADEIAESAVDEDEIKERMREKMQQARSSSNGSRDVVARGRSLEVKEGESVDSAVVYGGNLTVKGHVEDDAVVFGGNLEITGHVEGDAHAFGGNVVLGPGATVQGDVSSFGGAVIKQEGAHVEGSTESFGGAKIGKLVSGELKENLKKTKRKHAGHDEHEEQDDDDENGFATFLIQFAVLFGLGFLGQMLFPERMKALTADIQARPLKGGVVGLAGALALIPASLPLFIVSIVLAVTIIGIPVAMALWLIPPLAMAVGFTAVASTIGMRLPVMRGRKTQAMVMALGLLVLLVVGQIPVLGPLVVVAAALVGFGAVIRTQLGRRPRGMPEPIISDHIPA</sequence>
<reference evidence="5 6" key="1">
    <citation type="submission" date="2022-11" db="EMBL/GenBank/DDBJ databases">
        <title>Minimal conservation of predation-associated metabolite biosynthetic gene clusters underscores biosynthetic potential of Myxococcota including descriptions for ten novel species: Archangium lansinium sp. nov., Myxococcus landrumus sp. nov., Nannocystis bai.</title>
        <authorList>
            <person name="Ahearne A."/>
            <person name="Stevens C."/>
            <person name="Phillips K."/>
        </authorList>
    </citation>
    <scope>NUCLEOTIDE SEQUENCE [LARGE SCALE GENOMIC DNA]</scope>
    <source>
        <strain evidence="5 6">MIWBW</strain>
    </source>
</reference>
<evidence type="ECO:0000313" key="6">
    <source>
        <dbReference type="Proteomes" id="UP001207654"/>
    </source>
</evidence>
<feature type="transmembrane region" description="Helical" evidence="2">
    <location>
        <begin position="313"/>
        <end position="334"/>
    </location>
</feature>
<feature type="region of interest" description="Disordered" evidence="1">
    <location>
        <begin position="162"/>
        <end position="181"/>
    </location>
</feature>
<dbReference type="Gene3D" id="3.30.1370.130">
    <property type="match status" value="1"/>
</dbReference>
<dbReference type="RefSeq" id="WP_267536770.1">
    <property type="nucleotide sequence ID" value="NZ_JAPNKA010000001.1"/>
</dbReference>
<feature type="domain" description="DUF8173" evidence="4">
    <location>
        <begin position="311"/>
        <end position="461"/>
    </location>
</feature>
<name>A0ABT4A8J4_9BACT</name>
<dbReference type="InterPro" id="IPR058486">
    <property type="entry name" value="DUF8173"/>
</dbReference>
<feature type="transmembrane region" description="Helical" evidence="2">
    <location>
        <begin position="388"/>
        <end position="411"/>
    </location>
</feature>
<keyword evidence="3" id="KW-0732">Signal</keyword>
<keyword evidence="2" id="KW-0812">Transmembrane</keyword>
<feature type="signal peptide" evidence="3">
    <location>
        <begin position="1"/>
        <end position="23"/>
    </location>
</feature>
<evidence type="ECO:0000259" key="4">
    <source>
        <dbReference type="Pfam" id="PF26514"/>
    </source>
</evidence>
<accession>A0ABT4A8J4</accession>
<evidence type="ECO:0000256" key="1">
    <source>
        <dbReference type="SAM" id="MobiDB-lite"/>
    </source>
</evidence>
<organism evidence="5 6">
    <name type="scientific">Archangium lansingense</name>
    <dbReference type="NCBI Taxonomy" id="2995310"/>
    <lineage>
        <taxon>Bacteria</taxon>
        <taxon>Pseudomonadati</taxon>
        <taxon>Myxococcota</taxon>
        <taxon>Myxococcia</taxon>
        <taxon>Myxococcales</taxon>
        <taxon>Cystobacterineae</taxon>
        <taxon>Archangiaceae</taxon>
        <taxon>Archangium</taxon>
    </lineage>
</organism>
<feature type="transmembrane region" description="Helical" evidence="2">
    <location>
        <begin position="354"/>
        <end position="382"/>
    </location>
</feature>
<keyword evidence="6" id="KW-1185">Reference proteome</keyword>
<evidence type="ECO:0000313" key="5">
    <source>
        <dbReference type="EMBL" id="MCY1077969.1"/>
    </source>
</evidence>
<keyword evidence="2" id="KW-1133">Transmembrane helix</keyword>
<proteinExistence type="predicted"/>
<keyword evidence="2" id="KW-0472">Membrane</keyword>
<comment type="caution">
    <text evidence="5">The sequence shown here is derived from an EMBL/GenBank/DDBJ whole genome shotgun (WGS) entry which is preliminary data.</text>
</comment>
<feature type="region of interest" description="Disordered" evidence="1">
    <location>
        <begin position="116"/>
        <end position="146"/>
    </location>
</feature>
<dbReference type="Pfam" id="PF26514">
    <property type="entry name" value="DUF8173"/>
    <property type="match status" value="1"/>
</dbReference>
<protein>
    <recommendedName>
        <fullName evidence="4">DUF8173 domain-containing protein</fullName>
    </recommendedName>
</protein>
<feature type="compositionally biased region" description="Pro residues" evidence="1">
    <location>
        <begin position="120"/>
        <end position="141"/>
    </location>
</feature>
<dbReference type="EMBL" id="JAPNKA010000001">
    <property type="protein sequence ID" value="MCY1077969.1"/>
    <property type="molecule type" value="Genomic_DNA"/>
</dbReference>
<feature type="chain" id="PRO_5046154214" description="DUF8173 domain-containing protein" evidence="3">
    <location>
        <begin position="24"/>
        <end position="481"/>
    </location>
</feature>
<dbReference type="Proteomes" id="UP001207654">
    <property type="component" value="Unassembled WGS sequence"/>
</dbReference>
<gene>
    <name evidence="5" type="ORF">OV287_26200</name>
</gene>
<evidence type="ECO:0000256" key="3">
    <source>
        <dbReference type="SAM" id="SignalP"/>
    </source>
</evidence>
<evidence type="ECO:0000256" key="2">
    <source>
        <dbReference type="SAM" id="Phobius"/>
    </source>
</evidence>